<keyword evidence="1" id="KW-0732">Signal</keyword>
<evidence type="ECO:0008006" key="4">
    <source>
        <dbReference type="Google" id="ProtNLM"/>
    </source>
</evidence>
<dbReference type="RefSeq" id="WP_166918963.1">
    <property type="nucleotide sequence ID" value="NZ_JAASRN010000002.1"/>
</dbReference>
<protein>
    <recommendedName>
        <fullName evidence="4">Lipoprotein</fullName>
    </recommendedName>
</protein>
<dbReference type="EMBL" id="JAASRN010000002">
    <property type="protein sequence ID" value="NIK73687.1"/>
    <property type="molecule type" value="Genomic_DNA"/>
</dbReference>
<reference evidence="2 3" key="1">
    <citation type="submission" date="2020-03" db="EMBL/GenBank/DDBJ databases">
        <title>Genomic Encyclopedia of Type Strains, Phase IV (KMG-IV): sequencing the most valuable type-strain genomes for metagenomic binning, comparative biology and taxonomic classification.</title>
        <authorList>
            <person name="Goeker M."/>
        </authorList>
    </citation>
    <scope>NUCLEOTIDE SEQUENCE [LARGE SCALE GENOMIC DNA]</scope>
    <source>
        <strain evidence="2 3">DSM 5718</strain>
    </source>
</reference>
<organism evidence="2 3">
    <name type="scientific">Thermonema lapsum</name>
    <dbReference type="NCBI Taxonomy" id="28195"/>
    <lineage>
        <taxon>Bacteria</taxon>
        <taxon>Pseudomonadati</taxon>
        <taxon>Bacteroidota</taxon>
        <taxon>Cytophagia</taxon>
        <taxon>Cytophagales</taxon>
        <taxon>Thermonemataceae</taxon>
        <taxon>Thermonema</taxon>
    </lineage>
</organism>
<feature type="signal peptide" evidence="1">
    <location>
        <begin position="1"/>
        <end position="21"/>
    </location>
</feature>
<keyword evidence="3" id="KW-1185">Reference proteome</keyword>
<name>A0A846MQZ8_9BACT</name>
<comment type="caution">
    <text evidence="2">The sequence shown here is derived from an EMBL/GenBank/DDBJ whole genome shotgun (WGS) entry which is preliminary data.</text>
</comment>
<feature type="chain" id="PRO_5032862925" description="Lipoprotein" evidence="1">
    <location>
        <begin position="22"/>
        <end position="146"/>
    </location>
</feature>
<evidence type="ECO:0000313" key="2">
    <source>
        <dbReference type="EMBL" id="NIK73687.1"/>
    </source>
</evidence>
<dbReference type="Proteomes" id="UP000537126">
    <property type="component" value="Unassembled WGS sequence"/>
</dbReference>
<sequence>MQVPSKIHTAFTLCLLFFATACNQESESTPWINYIEKTAGISAIPYDTVLVIPAMGCHGYLEIIGNYLKEHGCRGNTLYIAYAITEREAAMYFQRYVPNIDRKCQIATNNVPPQGLTVPMVLVFEEGKPVAQFEFTQKKTHFWSSE</sequence>
<evidence type="ECO:0000256" key="1">
    <source>
        <dbReference type="SAM" id="SignalP"/>
    </source>
</evidence>
<dbReference type="AlphaFoldDB" id="A0A846MQZ8"/>
<evidence type="ECO:0000313" key="3">
    <source>
        <dbReference type="Proteomes" id="UP000537126"/>
    </source>
</evidence>
<accession>A0A846MQZ8</accession>
<dbReference type="PROSITE" id="PS51257">
    <property type="entry name" value="PROKAR_LIPOPROTEIN"/>
    <property type="match status" value="1"/>
</dbReference>
<gene>
    <name evidence="2" type="ORF">FHS56_001200</name>
</gene>
<proteinExistence type="predicted"/>